<evidence type="ECO:0000256" key="1">
    <source>
        <dbReference type="SAM" id="SignalP"/>
    </source>
</evidence>
<comment type="caution">
    <text evidence="3">The sequence shown here is derived from an EMBL/GenBank/DDBJ whole genome shotgun (WGS) entry which is preliminary data.</text>
</comment>
<dbReference type="RefSeq" id="WP_149887793.1">
    <property type="nucleotide sequence ID" value="NZ_VVXK01000026.1"/>
</dbReference>
<feature type="domain" description="DUF4906" evidence="2">
    <location>
        <begin position="210"/>
        <end position="280"/>
    </location>
</feature>
<dbReference type="InterPro" id="IPR032594">
    <property type="entry name" value="DUF4906"/>
</dbReference>
<feature type="chain" id="PRO_5022668158" evidence="1">
    <location>
        <begin position="20"/>
        <end position="869"/>
    </location>
</feature>
<sequence>MKKYLLILAAILLLWGCIAEDRTECTNPRGVFVSLTVRPERMSSVTRSADETAIRDLNLYLYDDNGNVVLHRYQTSATLRFECLPGNYRICIAANLGRDLGDNLLWEDFTVTHADKYDVLPMAYEGDITIIPSADGMLTLPAVEVQRCVSKISYNITVAPAVADIELRSVQLLSVPRSVSVFDMAAVPSDDPDDYTDCPEVELSGQQAAGDCYLLPNMQGMVAAITDQRQKNPENAPANASYLLIRAVRGSKILAYYIYLGGNNTSDFNVRANAHYRLNISILGDSEVDTRISSYAVNVHDTYEENAAGGYCTYNPFQMLAVEIDGNPAPLTLRGRIGVAQGNAGAFCLNGSPVGEGRDLTLPEQPGPNVFGVNYAPGIYTTVNSQVVYTVTVEDDAGFAQSFDIGHRFANHLDVYIHPATAENGNGTVTVAGALYDAETSSLTHDRVVLCHEKGCTLTALPEAGYRFEGWYSAADYKTRLSISASYAYVPTSPEAAIFPKFTVNTRPLDDGGTANCYIAPELNTSYSFDATTMGNGRATTNIVPKRLAGAEAKVLWETGTIRGAIVESAELTGNGRIVFRTGMTCGNAVIGLLDSRGVCIWSWHIWSVDYEIEATAQTYASGAVFMDRNLGALATDCTQAAAKGLYYQWGRKDPFPYPALATDAYTQAPTVYAPGFEYAESNPRTSGTESPYDVMTLEWATAHPTTYMDGVFYEDWEEWTSVADWLYDHHPNLWGNVTTGKNNISRTSHKSIYDPCPPGWKVPGAEDFAEIERIGVSTPYYITIRCNSTQTAKIPLGGTFYEGRYDRNGSLGRLYTNAPYYLHWRDSTGVFHDVACTSILFDTSNYPPFVNTTDFYRYAANPVRCIRE</sequence>
<organism evidence="3 4">
    <name type="scientific">Alistipes shahii</name>
    <dbReference type="NCBI Taxonomy" id="328814"/>
    <lineage>
        <taxon>Bacteria</taxon>
        <taxon>Pseudomonadati</taxon>
        <taxon>Bacteroidota</taxon>
        <taxon>Bacteroidia</taxon>
        <taxon>Bacteroidales</taxon>
        <taxon>Rikenellaceae</taxon>
        <taxon>Alistipes</taxon>
    </lineage>
</organism>
<gene>
    <name evidence="3" type="ORF">F2Y13_13550</name>
</gene>
<evidence type="ECO:0000259" key="2">
    <source>
        <dbReference type="Pfam" id="PF16249"/>
    </source>
</evidence>
<reference evidence="3 4" key="1">
    <citation type="journal article" date="2019" name="Nat. Med.">
        <title>A library of human gut bacterial isolates paired with longitudinal multiomics data enables mechanistic microbiome research.</title>
        <authorList>
            <person name="Poyet M."/>
            <person name="Groussin M."/>
            <person name="Gibbons S.M."/>
            <person name="Avila-Pacheco J."/>
            <person name="Jiang X."/>
            <person name="Kearney S.M."/>
            <person name="Perrotta A.R."/>
            <person name="Berdy B."/>
            <person name="Zhao S."/>
            <person name="Lieberman T.D."/>
            <person name="Swanson P.K."/>
            <person name="Smith M."/>
            <person name="Roesemann S."/>
            <person name="Alexander J.E."/>
            <person name="Rich S.A."/>
            <person name="Livny J."/>
            <person name="Vlamakis H."/>
            <person name="Clish C."/>
            <person name="Bullock K."/>
            <person name="Deik A."/>
            <person name="Scott J."/>
            <person name="Pierce K.A."/>
            <person name="Xavier R.J."/>
            <person name="Alm E.J."/>
        </authorList>
    </citation>
    <scope>NUCLEOTIDE SEQUENCE [LARGE SCALE GENOMIC DNA]</scope>
    <source>
        <strain evidence="3 4">BIOML-A2</strain>
    </source>
</reference>
<evidence type="ECO:0000313" key="4">
    <source>
        <dbReference type="Proteomes" id="UP000323567"/>
    </source>
</evidence>
<evidence type="ECO:0000313" key="3">
    <source>
        <dbReference type="EMBL" id="KAA2366322.1"/>
    </source>
</evidence>
<accession>A0A5B3FZP4</accession>
<dbReference type="Pfam" id="PF16249">
    <property type="entry name" value="DUF4906"/>
    <property type="match status" value="1"/>
</dbReference>
<dbReference type="EMBL" id="VVXK01000026">
    <property type="protein sequence ID" value="KAA2366322.1"/>
    <property type="molecule type" value="Genomic_DNA"/>
</dbReference>
<dbReference type="Proteomes" id="UP000323567">
    <property type="component" value="Unassembled WGS sequence"/>
</dbReference>
<protein>
    <submittedName>
        <fullName evidence="3">DUF4906 domain-containing protein</fullName>
    </submittedName>
</protein>
<dbReference type="AlphaFoldDB" id="A0A5B3FZP4"/>
<feature type="signal peptide" evidence="1">
    <location>
        <begin position="1"/>
        <end position="19"/>
    </location>
</feature>
<keyword evidence="1" id="KW-0732">Signal</keyword>
<proteinExistence type="predicted"/>
<name>A0A5B3FZP4_9BACT</name>